<evidence type="ECO:0000256" key="1">
    <source>
        <dbReference type="SAM" id="Phobius"/>
    </source>
</evidence>
<sequence>MDKMVAISHYFTLCLLVLIFIFHTSYRLYNLSYLFALSIFSALIIICFDHASHNIRTLHSRNHQ</sequence>
<evidence type="ECO:0000313" key="2">
    <source>
        <dbReference type="EMBL" id="VUZ41121.1"/>
    </source>
</evidence>
<reference evidence="2 3" key="1">
    <citation type="submission" date="2019-07" db="EMBL/GenBank/DDBJ databases">
        <authorList>
            <person name="Jastrzebski P J."/>
            <person name="Paukszto L."/>
            <person name="Jastrzebski P J."/>
        </authorList>
    </citation>
    <scope>NUCLEOTIDE SEQUENCE [LARGE SCALE GENOMIC DNA]</scope>
    <source>
        <strain evidence="2 3">WMS-il1</strain>
    </source>
</reference>
<dbReference type="EMBL" id="CABIJS010000050">
    <property type="protein sequence ID" value="VUZ41121.1"/>
    <property type="molecule type" value="Genomic_DNA"/>
</dbReference>
<proteinExistence type="predicted"/>
<protein>
    <submittedName>
        <fullName evidence="2">Uncharacterized protein</fullName>
    </submittedName>
</protein>
<name>A0A564Y1M0_HYMDI</name>
<evidence type="ECO:0000313" key="3">
    <source>
        <dbReference type="Proteomes" id="UP000321570"/>
    </source>
</evidence>
<dbReference type="AlphaFoldDB" id="A0A564Y1M0"/>
<keyword evidence="3" id="KW-1185">Reference proteome</keyword>
<feature type="transmembrane region" description="Helical" evidence="1">
    <location>
        <begin position="7"/>
        <end position="26"/>
    </location>
</feature>
<accession>A0A564Y1M0</accession>
<dbReference type="Proteomes" id="UP000321570">
    <property type="component" value="Unassembled WGS sequence"/>
</dbReference>
<feature type="transmembrane region" description="Helical" evidence="1">
    <location>
        <begin position="32"/>
        <end position="51"/>
    </location>
</feature>
<keyword evidence="1" id="KW-1133">Transmembrane helix</keyword>
<keyword evidence="1" id="KW-0472">Membrane</keyword>
<organism evidence="2 3">
    <name type="scientific">Hymenolepis diminuta</name>
    <name type="common">Rat tapeworm</name>
    <dbReference type="NCBI Taxonomy" id="6216"/>
    <lineage>
        <taxon>Eukaryota</taxon>
        <taxon>Metazoa</taxon>
        <taxon>Spiralia</taxon>
        <taxon>Lophotrochozoa</taxon>
        <taxon>Platyhelminthes</taxon>
        <taxon>Cestoda</taxon>
        <taxon>Eucestoda</taxon>
        <taxon>Cyclophyllidea</taxon>
        <taxon>Hymenolepididae</taxon>
        <taxon>Hymenolepis</taxon>
    </lineage>
</organism>
<gene>
    <name evidence="2" type="ORF">WMSIL1_LOCUS2027</name>
</gene>
<keyword evidence="1" id="KW-0812">Transmembrane</keyword>